<sequence length="156" mass="18302">TEKKSKLDSNYNDETTVELILPQALSDYVAELISNTEKNTGISFEIRIDLNDIFSQEEPDLKSIVRFIIDKIEEAPRVSTRYNNVATYYFSCSQCYKLEREYKLSNRKRIDRFDCHGRLIIHVDLPTIESMIKLNHSILHEKPNDTTMPEEIKQEI</sequence>
<evidence type="ECO:0000313" key="2">
    <source>
        <dbReference type="Proteomes" id="UP000789366"/>
    </source>
</evidence>
<proteinExistence type="predicted"/>
<reference evidence="1" key="1">
    <citation type="submission" date="2021-06" db="EMBL/GenBank/DDBJ databases">
        <authorList>
            <person name="Kallberg Y."/>
            <person name="Tangrot J."/>
            <person name="Rosling A."/>
        </authorList>
    </citation>
    <scope>NUCLEOTIDE SEQUENCE</scope>
    <source>
        <strain evidence="1">28 12/20/2015</strain>
    </source>
</reference>
<feature type="non-terminal residue" evidence="1">
    <location>
        <position position="1"/>
    </location>
</feature>
<organism evidence="1 2">
    <name type="scientific">Cetraspora pellucida</name>
    <dbReference type="NCBI Taxonomy" id="1433469"/>
    <lineage>
        <taxon>Eukaryota</taxon>
        <taxon>Fungi</taxon>
        <taxon>Fungi incertae sedis</taxon>
        <taxon>Mucoromycota</taxon>
        <taxon>Glomeromycotina</taxon>
        <taxon>Glomeromycetes</taxon>
        <taxon>Diversisporales</taxon>
        <taxon>Gigasporaceae</taxon>
        <taxon>Cetraspora</taxon>
    </lineage>
</organism>
<dbReference type="EMBL" id="CAJVPW010023596">
    <property type="protein sequence ID" value="CAG8701829.1"/>
    <property type="molecule type" value="Genomic_DNA"/>
</dbReference>
<gene>
    <name evidence="1" type="ORF">SPELUC_LOCUS11315</name>
</gene>
<name>A0ACA9PDV6_9GLOM</name>
<dbReference type="Proteomes" id="UP000789366">
    <property type="component" value="Unassembled WGS sequence"/>
</dbReference>
<comment type="caution">
    <text evidence="1">The sequence shown here is derived from an EMBL/GenBank/DDBJ whole genome shotgun (WGS) entry which is preliminary data.</text>
</comment>
<protein>
    <submittedName>
        <fullName evidence="1">16045_t:CDS:1</fullName>
    </submittedName>
</protein>
<evidence type="ECO:0000313" key="1">
    <source>
        <dbReference type="EMBL" id="CAG8701829.1"/>
    </source>
</evidence>
<accession>A0ACA9PDV6</accession>
<keyword evidence="2" id="KW-1185">Reference proteome</keyword>